<name>A0A5K7YTZ8_9BACT</name>
<gene>
    <name evidence="7 8" type="primary">lgt</name>
    <name evidence="8" type="ORF">DSCA_60480</name>
</gene>
<dbReference type="KEGG" id="dalk:DSCA_60480"/>
<sequence length="286" mass="32679">MADFLFWWQHLPAHMDPVIFEIGGFRLQYYGLMYIVAFAITYLLASYRLRREDRFNLDLEQLQGLLTAMILGLIIGARLGYVLFYNASYYLHHPLEIILPFEFSGGIRFTGITGMSYHGGLIGVVVASVIFVRKNRLDFFHMADLIVPCIPLGYTFGRLGNFINGELYGRVTTHPIGMLFPLAPGPGRRHPSQLYEAFFEGIVLFIVLWTVRNRSTTRGAMLAFYLMGYGLVRFFIEYARQPDAHLGFIMLSLSMGQMLCMAMILAGGLLWLYLKKRSRIQPEGKT</sequence>
<dbReference type="RefSeq" id="WP_155319872.1">
    <property type="nucleotide sequence ID" value="NZ_AP021874.1"/>
</dbReference>
<comment type="pathway">
    <text evidence="7">Protein modification; lipoprotein biosynthesis (diacylglyceryl transfer).</text>
</comment>
<dbReference type="AlphaFoldDB" id="A0A5K7YTZ8"/>
<dbReference type="Pfam" id="PF01790">
    <property type="entry name" value="LGT"/>
    <property type="match status" value="1"/>
</dbReference>
<proteinExistence type="inferred from homology"/>
<dbReference type="OrthoDB" id="871140at2"/>
<keyword evidence="2 7" id="KW-1003">Cell membrane</keyword>
<evidence type="ECO:0000256" key="3">
    <source>
        <dbReference type="ARBA" id="ARBA00022679"/>
    </source>
</evidence>
<dbReference type="NCBIfam" id="TIGR00544">
    <property type="entry name" value="lgt"/>
    <property type="match status" value="1"/>
</dbReference>
<comment type="similarity">
    <text evidence="1 7">Belongs to the Lgt family.</text>
</comment>
<comment type="catalytic activity">
    <reaction evidence="7">
        <text>L-cysteinyl-[prolipoprotein] + a 1,2-diacyl-sn-glycero-3-phospho-(1'-sn-glycerol) = an S-1,2-diacyl-sn-glyceryl-L-cysteinyl-[prolipoprotein] + sn-glycerol 1-phosphate + H(+)</text>
        <dbReference type="Rhea" id="RHEA:56712"/>
        <dbReference type="Rhea" id="RHEA-COMP:14679"/>
        <dbReference type="Rhea" id="RHEA-COMP:14680"/>
        <dbReference type="ChEBI" id="CHEBI:15378"/>
        <dbReference type="ChEBI" id="CHEBI:29950"/>
        <dbReference type="ChEBI" id="CHEBI:57685"/>
        <dbReference type="ChEBI" id="CHEBI:64716"/>
        <dbReference type="ChEBI" id="CHEBI:140658"/>
        <dbReference type="EC" id="2.5.1.145"/>
    </reaction>
</comment>
<keyword evidence="4 7" id="KW-0812">Transmembrane</keyword>
<feature type="transmembrane region" description="Helical" evidence="7">
    <location>
        <begin position="107"/>
        <end position="132"/>
    </location>
</feature>
<reference evidence="8 9" key="1">
    <citation type="submission" date="2019-11" db="EMBL/GenBank/DDBJ databases">
        <title>Comparative genomics of hydrocarbon-degrading Desulfosarcina strains.</title>
        <authorList>
            <person name="Watanabe M."/>
            <person name="Kojima H."/>
            <person name="Fukui M."/>
        </authorList>
    </citation>
    <scope>NUCLEOTIDE SEQUENCE [LARGE SCALE GENOMIC DNA]</scope>
    <source>
        <strain evidence="8 9">PL12</strain>
    </source>
</reference>
<dbReference type="EMBL" id="AP021874">
    <property type="protein sequence ID" value="BBO72118.1"/>
    <property type="molecule type" value="Genomic_DNA"/>
</dbReference>
<dbReference type="EC" id="2.5.1.145" evidence="7"/>
<evidence type="ECO:0000256" key="6">
    <source>
        <dbReference type="ARBA" id="ARBA00023136"/>
    </source>
</evidence>
<dbReference type="PANTHER" id="PTHR30589">
    <property type="entry name" value="PROLIPOPROTEIN DIACYLGLYCERYL TRANSFERASE"/>
    <property type="match status" value="1"/>
</dbReference>
<keyword evidence="8" id="KW-0449">Lipoprotein</keyword>
<accession>A0A5K7YTZ8</accession>
<feature type="transmembrane region" description="Helical" evidence="7">
    <location>
        <begin position="65"/>
        <end position="87"/>
    </location>
</feature>
<comment type="subcellular location">
    <subcellularLocation>
        <location evidence="7">Cell membrane</location>
        <topology evidence="7">Multi-pass membrane protein</topology>
    </subcellularLocation>
</comment>
<feature type="transmembrane region" description="Helical" evidence="7">
    <location>
        <begin position="219"/>
        <end position="236"/>
    </location>
</feature>
<feature type="transmembrane region" description="Helical" evidence="7">
    <location>
        <begin position="27"/>
        <end position="45"/>
    </location>
</feature>
<dbReference type="GO" id="GO:0042158">
    <property type="term" value="P:lipoprotein biosynthetic process"/>
    <property type="evidence" value="ECO:0007669"/>
    <property type="project" value="UniProtKB-UniRule"/>
</dbReference>
<evidence type="ECO:0000256" key="1">
    <source>
        <dbReference type="ARBA" id="ARBA00007150"/>
    </source>
</evidence>
<evidence type="ECO:0000256" key="7">
    <source>
        <dbReference type="HAMAP-Rule" id="MF_01147"/>
    </source>
</evidence>
<evidence type="ECO:0000256" key="2">
    <source>
        <dbReference type="ARBA" id="ARBA00022475"/>
    </source>
</evidence>
<keyword evidence="3 7" id="KW-0808">Transferase</keyword>
<dbReference type="PANTHER" id="PTHR30589:SF0">
    <property type="entry name" value="PHOSPHATIDYLGLYCEROL--PROLIPOPROTEIN DIACYLGLYCERYL TRANSFERASE"/>
    <property type="match status" value="1"/>
</dbReference>
<keyword evidence="6 7" id="KW-0472">Membrane</keyword>
<evidence type="ECO:0000313" key="9">
    <source>
        <dbReference type="Proteomes" id="UP000427906"/>
    </source>
</evidence>
<keyword evidence="5 7" id="KW-1133">Transmembrane helix</keyword>
<dbReference type="HAMAP" id="MF_01147">
    <property type="entry name" value="Lgt"/>
    <property type="match status" value="1"/>
</dbReference>
<dbReference type="UniPathway" id="UPA00664"/>
<dbReference type="GO" id="GO:0008961">
    <property type="term" value="F:phosphatidylglycerol-prolipoprotein diacylglyceryl transferase activity"/>
    <property type="evidence" value="ECO:0007669"/>
    <property type="project" value="UniProtKB-UniRule"/>
</dbReference>
<dbReference type="Proteomes" id="UP000427906">
    <property type="component" value="Chromosome"/>
</dbReference>
<organism evidence="8 9">
    <name type="scientific">Desulfosarcina alkanivorans</name>
    <dbReference type="NCBI Taxonomy" id="571177"/>
    <lineage>
        <taxon>Bacteria</taxon>
        <taxon>Pseudomonadati</taxon>
        <taxon>Thermodesulfobacteriota</taxon>
        <taxon>Desulfobacteria</taxon>
        <taxon>Desulfobacterales</taxon>
        <taxon>Desulfosarcinaceae</taxon>
        <taxon>Desulfosarcina</taxon>
    </lineage>
</organism>
<dbReference type="GO" id="GO:0005886">
    <property type="term" value="C:plasma membrane"/>
    <property type="evidence" value="ECO:0007669"/>
    <property type="project" value="UniProtKB-SubCell"/>
</dbReference>
<protein>
    <recommendedName>
        <fullName evidence="7">Phosphatidylglycerol--prolipoprotein diacylglyceryl transferase</fullName>
        <ecNumber evidence="7">2.5.1.145</ecNumber>
    </recommendedName>
</protein>
<comment type="function">
    <text evidence="7">Catalyzes the transfer of the diacylglyceryl group from phosphatidylglycerol to the sulfhydryl group of the N-terminal cysteine of a prolipoprotein, the first step in the formation of mature lipoproteins.</text>
</comment>
<dbReference type="PROSITE" id="PS01311">
    <property type="entry name" value="LGT"/>
    <property type="match status" value="1"/>
</dbReference>
<dbReference type="InterPro" id="IPR001640">
    <property type="entry name" value="Lgt"/>
</dbReference>
<evidence type="ECO:0000256" key="4">
    <source>
        <dbReference type="ARBA" id="ARBA00022692"/>
    </source>
</evidence>
<evidence type="ECO:0000313" key="8">
    <source>
        <dbReference type="EMBL" id="BBO72118.1"/>
    </source>
</evidence>
<feature type="transmembrane region" description="Helical" evidence="7">
    <location>
        <begin position="248"/>
        <end position="274"/>
    </location>
</feature>
<feature type="binding site" evidence="7">
    <location>
        <position position="158"/>
    </location>
    <ligand>
        <name>a 1,2-diacyl-sn-glycero-3-phospho-(1'-sn-glycerol)</name>
        <dbReference type="ChEBI" id="CHEBI:64716"/>
    </ligand>
</feature>
<keyword evidence="9" id="KW-1185">Reference proteome</keyword>
<evidence type="ECO:0000256" key="5">
    <source>
        <dbReference type="ARBA" id="ARBA00022989"/>
    </source>
</evidence>